<feature type="transmembrane region" description="Helical" evidence="7">
    <location>
        <begin position="159"/>
        <end position="178"/>
    </location>
</feature>
<feature type="transmembrane region" description="Helical" evidence="7">
    <location>
        <begin position="190"/>
        <end position="209"/>
    </location>
</feature>
<feature type="transmembrane region" description="Helical" evidence="7">
    <location>
        <begin position="276"/>
        <end position="294"/>
    </location>
</feature>
<gene>
    <name evidence="9" type="ORF">ACFQGP_06175</name>
</gene>
<dbReference type="InterPro" id="IPR002656">
    <property type="entry name" value="Acyl_transf_3_dom"/>
</dbReference>
<name>A0ABW1RDH6_9LACO</name>
<dbReference type="PANTHER" id="PTHR40074:SF2">
    <property type="entry name" value="O-ACETYLTRANSFERASE WECH"/>
    <property type="match status" value="1"/>
</dbReference>
<dbReference type="PANTHER" id="PTHR40074">
    <property type="entry name" value="O-ACETYLTRANSFERASE WECH"/>
    <property type="match status" value="1"/>
</dbReference>
<evidence type="ECO:0000256" key="5">
    <source>
        <dbReference type="ARBA" id="ARBA00022989"/>
    </source>
</evidence>
<feature type="domain" description="Acyltransferase 3" evidence="8">
    <location>
        <begin position="7"/>
        <end position="312"/>
    </location>
</feature>
<evidence type="ECO:0000256" key="4">
    <source>
        <dbReference type="ARBA" id="ARBA00022692"/>
    </source>
</evidence>
<evidence type="ECO:0000256" key="2">
    <source>
        <dbReference type="ARBA" id="ARBA00007400"/>
    </source>
</evidence>
<protein>
    <submittedName>
        <fullName evidence="9">Acyltransferase</fullName>
    </submittedName>
</protein>
<keyword evidence="4 7" id="KW-0812">Transmembrane</keyword>
<sequence length="324" mass="37752">MTKKRFLYIDIINIIATFFVLGLHLSQAFFVTKPDSLVYKQTSIIQIIFIPAVLLFIMISGAMLLDYRKRQSTKVFLQHRFKRVVIPFFIWSVLWYIFDIYWSAVPGPIRHTDPSLNDFIKGLMSNHINNIFWFFYVIIALYLVTPIFAQLALTKKYNLLFGIVCIYFTFNCVINYATGIFKLDVQLDQINQPLLTSSYLGYFIMGYLIHKNYFSRKIENWFILGGLLSLLLTLILNAVRPEIKITSTTGLIVFLYSISLFILIKRLANKINFTDKMVQIITIIVSTNLGVYLMHPAFIKVFDKIFSISQTHKIIGVISIYFQF</sequence>
<feature type="transmembrane region" description="Helical" evidence="7">
    <location>
        <begin position="221"/>
        <end position="239"/>
    </location>
</feature>
<evidence type="ECO:0000259" key="8">
    <source>
        <dbReference type="Pfam" id="PF01757"/>
    </source>
</evidence>
<keyword evidence="3" id="KW-1003">Cell membrane</keyword>
<feature type="transmembrane region" description="Helical" evidence="7">
    <location>
        <begin position="85"/>
        <end position="104"/>
    </location>
</feature>
<keyword evidence="5 7" id="KW-1133">Transmembrane helix</keyword>
<evidence type="ECO:0000256" key="6">
    <source>
        <dbReference type="ARBA" id="ARBA00023136"/>
    </source>
</evidence>
<evidence type="ECO:0000313" key="10">
    <source>
        <dbReference type="Proteomes" id="UP001596289"/>
    </source>
</evidence>
<keyword evidence="6 7" id="KW-0472">Membrane</keyword>
<comment type="caution">
    <text evidence="9">The sequence shown here is derived from an EMBL/GenBank/DDBJ whole genome shotgun (WGS) entry which is preliminary data.</text>
</comment>
<evidence type="ECO:0000313" key="9">
    <source>
        <dbReference type="EMBL" id="MFC6170166.1"/>
    </source>
</evidence>
<evidence type="ECO:0000256" key="7">
    <source>
        <dbReference type="SAM" id="Phobius"/>
    </source>
</evidence>
<evidence type="ECO:0000256" key="1">
    <source>
        <dbReference type="ARBA" id="ARBA00004651"/>
    </source>
</evidence>
<proteinExistence type="inferred from homology"/>
<evidence type="ECO:0000256" key="3">
    <source>
        <dbReference type="ARBA" id="ARBA00022475"/>
    </source>
</evidence>
<keyword evidence="9" id="KW-0808">Transferase</keyword>
<dbReference type="Pfam" id="PF01757">
    <property type="entry name" value="Acyl_transf_3"/>
    <property type="match status" value="1"/>
</dbReference>
<keyword evidence="9" id="KW-0012">Acyltransferase</keyword>
<dbReference type="GO" id="GO:0016746">
    <property type="term" value="F:acyltransferase activity"/>
    <property type="evidence" value="ECO:0007669"/>
    <property type="project" value="UniProtKB-KW"/>
</dbReference>
<dbReference type="Proteomes" id="UP001596289">
    <property type="component" value="Unassembled WGS sequence"/>
</dbReference>
<comment type="similarity">
    <text evidence="2">Belongs to the acyltransferase 3 family.</text>
</comment>
<accession>A0ABW1RDH6</accession>
<dbReference type="EMBL" id="JBHSSL010000035">
    <property type="protein sequence ID" value="MFC6170166.1"/>
    <property type="molecule type" value="Genomic_DNA"/>
</dbReference>
<feature type="transmembrane region" description="Helical" evidence="7">
    <location>
        <begin position="245"/>
        <end position="264"/>
    </location>
</feature>
<organism evidence="9 10">
    <name type="scientific">Loigolactobacillus jiayinensis</name>
    <dbReference type="NCBI Taxonomy" id="2486016"/>
    <lineage>
        <taxon>Bacteria</taxon>
        <taxon>Bacillati</taxon>
        <taxon>Bacillota</taxon>
        <taxon>Bacilli</taxon>
        <taxon>Lactobacillales</taxon>
        <taxon>Lactobacillaceae</taxon>
        <taxon>Loigolactobacillus</taxon>
    </lineage>
</organism>
<keyword evidence="10" id="KW-1185">Reference proteome</keyword>
<dbReference type="RefSeq" id="WP_164509489.1">
    <property type="nucleotide sequence ID" value="NZ_JBHSSL010000035.1"/>
</dbReference>
<feature type="transmembrane region" description="Helical" evidence="7">
    <location>
        <begin position="131"/>
        <end position="152"/>
    </location>
</feature>
<reference evidence="10" key="1">
    <citation type="journal article" date="2019" name="Int. J. Syst. Evol. Microbiol.">
        <title>The Global Catalogue of Microorganisms (GCM) 10K type strain sequencing project: providing services to taxonomists for standard genome sequencing and annotation.</title>
        <authorList>
            <consortium name="The Broad Institute Genomics Platform"/>
            <consortium name="The Broad Institute Genome Sequencing Center for Infectious Disease"/>
            <person name="Wu L."/>
            <person name="Ma J."/>
        </authorList>
    </citation>
    <scope>NUCLEOTIDE SEQUENCE [LARGE SCALE GENOMIC DNA]</scope>
    <source>
        <strain evidence="10">CCM 8904</strain>
    </source>
</reference>
<feature type="transmembrane region" description="Helical" evidence="7">
    <location>
        <begin position="7"/>
        <end position="31"/>
    </location>
</feature>
<comment type="subcellular location">
    <subcellularLocation>
        <location evidence="1">Cell membrane</location>
        <topology evidence="1">Multi-pass membrane protein</topology>
    </subcellularLocation>
</comment>
<feature type="transmembrane region" description="Helical" evidence="7">
    <location>
        <begin position="43"/>
        <end position="65"/>
    </location>
</feature>